<comment type="caution">
    <text evidence="2">The sequence shown here is derived from an EMBL/GenBank/DDBJ whole genome shotgun (WGS) entry which is preliminary data.</text>
</comment>
<evidence type="ECO:0000313" key="3">
    <source>
        <dbReference type="Proteomes" id="UP001283361"/>
    </source>
</evidence>
<organism evidence="2 3">
    <name type="scientific">Elysia crispata</name>
    <name type="common">lettuce slug</name>
    <dbReference type="NCBI Taxonomy" id="231223"/>
    <lineage>
        <taxon>Eukaryota</taxon>
        <taxon>Metazoa</taxon>
        <taxon>Spiralia</taxon>
        <taxon>Lophotrochozoa</taxon>
        <taxon>Mollusca</taxon>
        <taxon>Gastropoda</taxon>
        <taxon>Heterobranchia</taxon>
        <taxon>Euthyneura</taxon>
        <taxon>Panpulmonata</taxon>
        <taxon>Sacoglossa</taxon>
        <taxon>Placobranchoidea</taxon>
        <taxon>Plakobranchidae</taxon>
        <taxon>Elysia</taxon>
    </lineage>
</organism>
<dbReference type="AlphaFoldDB" id="A0AAE1ABL1"/>
<feature type="region of interest" description="Disordered" evidence="1">
    <location>
        <begin position="127"/>
        <end position="153"/>
    </location>
</feature>
<evidence type="ECO:0000313" key="2">
    <source>
        <dbReference type="EMBL" id="KAK3783657.1"/>
    </source>
</evidence>
<name>A0AAE1ABL1_9GAST</name>
<reference evidence="2" key="1">
    <citation type="journal article" date="2023" name="G3 (Bethesda)">
        <title>A reference genome for the long-term kleptoplast-retaining sea slug Elysia crispata morphotype clarki.</title>
        <authorList>
            <person name="Eastman K.E."/>
            <person name="Pendleton A.L."/>
            <person name="Shaikh M.A."/>
            <person name="Suttiyut T."/>
            <person name="Ogas R."/>
            <person name="Tomko P."/>
            <person name="Gavelis G."/>
            <person name="Widhalm J.R."/>
            <person name="Wisecaver J.H."/>
        </authorList>
    </citation>
    <scope>NUCLEOTIDE SEQUENCE</scope>
    <source>
        <strain evidence="2">ECLA1</strain>
    </source>
</reference>
<proteinExistence type="predicted"/>
<sequence>MIAEKGVKRVGTAVSQEKGCLVTVCGTINAMGGFIPPFCIFPSSVNTQPLWEELQTSGCGILPMLEKLVTIHTIPILIAEAFPKAFTPTNIIAGFESTGIQPLNRERIPEHRYLPSYVRVIDQNPAESAMEPQQPEPSRSTHTPDEQDHNLSSCYPPICQGGSKIKDLKEEGYLLGADINTC</sequence>
<protein>
    <submittedName>
        <fullName evidence="2">Uncharacterized protein</fullName>
    </submittedName>
</protein>
<gene>
    <name evidence="2" type="ORF">RRG08_007067</name>
</gene>
<accession>A0AAE1ABL1</accession>
<dbReference type="EMBL" id="JAWDGP010002373">
    <property type="protein sequence ID" value="KAK3783657.1"/>
    <property type="molecule type" value="Genomic_DNA"/>
</dbReference>
<evidence type="ECO:0000256" key="1">
    <source>
        <dbReference type="SAM" id="MobiDB-lite"/>
    </source>
</evidence>
<keyword evidence="3" id="KW-1185">Reference proteome</keyword>
<dbReference type="Proteomes" id="UP001283361">
    <property type="component" value="Unassembled WGS sequence"/>
</dbReference>